<dbReference type="AlphaFoldDB" id="B2A7U4"/>
<dbReference type="eggNOG" id="COG4268">
    <property type="taxonomic scope" value="Bacteria"/>
</dbReference>
<dbReference type="PANTHER" id="PTHR38733">
    <property type="entry name" value="PROTEIN MCRC"/>
    <property type="match status" value="1"/>
</dbReference>
<reference evidence="1 2" key="2">
    <citation type="journal article" date="2011" name="J. Bacteriol.">
        <title>Complete genome sequence of the anaerobic, halophilic alkalithermophile Natranaerobius thermophilus JW/NM-WN-LF.</title>
        <authorList>
            <person name="Zhao B."/>
            <person name="Mesbah N.M."/>
            <person name="Dalin E."/>
            <person name="Goodwin L."/>
            <person name="Nolan M."/>
            <person name="Pitluck S."/>
            <person name="Chertkov O."/>
            <person name="Brettin T.S."/>
            <person name="Han J."/>
            <person name="Larimer F.W."/>
            <person name="Land M.L."/>
            <person name="Hauser L."/>
            <person name="Kyrpides N."/>
            <person name="Wiegel J."/>
        </authorList>
    </citation>
    <scope>NUCLEOTIDE SEQUENCE [LARGE SCALE GENOMIC DNA]</scope>
    <source>
        <strain evidence="2">ATCC BAA-1301 / DSM 18059 / JW/NM-WN-LF</strain>
    </source>
</reference>
<dbReference type="KEGG" id="nth:Nther_0806"/>
<reference evidence="1 2" key="1">
    <citation type="submission" date="2008-04" db="EMBL/GenBank/DDBJ databases">
        <title>Complete sequence of chromosome of Natranaerobius thermophilus JW/NM-WN-LF.</title>
        <authorList>
            <consortium name="US DOE Joint Genome Institute"/>
            <person name="Copeland A."/>
            <person name="Lucas S."/>
            <person name="Lapidus A."/>
            <person name="Glavina del Rio T."/>
            <person name="Dalin E."/>
            <person name="Tice H."/>
            <person name="Bruce D."/>
            <person name="Goodwin L."/>
            <person name="Pitluck S."/>
            <person name="Chertkov O."/>
            <person name="Brettin T."/>
            <person name="Detter J.C."/>
            <person name="Han C."/>
            <person name="Kuske C.R."/>
            <person name="Schmutz J."/>
            <person name="Larimer F."/>
            <person name="Land M."/>
            <person name="Hauser L."/>
            <person name="Kyrpides N."/>
            <person name="Lykidis A."/>
            <person name="Mesbah N.M."/>
            <person name="Wiegel J."/>
        </authorList>
    </citation>
    <scope>NUCLEOTIDE SEQUENCE [LARGE SCALE GENOMIC DNA]</scope>
    <source>
        <strain evidence="2">ATCC BAA-1301 / DSM 18059 / JW/NM-WN-LF</strain>
    </source>
</reference>
<dbReference type="Pfam" id="PF10117">
    <property type="entry name" value="McrBC"/>
    <property type="match status" value="1"/>
</dbReference>
<dbReference type="REBASE" id="18201">
    <property type="entry name" value="NthMcrBCP"/>
</dbReference>
<keyword evidence="2" id="KW-1185">Reference proteome</keyword>
<dbReference type="OrthoDB" id="9786961at2"/>
<name>B2A7U4_NATTJ</name>
<dbReference type="STRING" id="457570.Nther_0806"/>
<dbReference type="InParanoid" id="B2A7U4"/>
<dbReference type="EMBL" id="CP001034">
    <property type="protein sequence ID" value="ACB84392.1"/>
    <property type="molecule type" value="Genomic_DNA"/>
</dbReference>
<evidence type="ECO:0000313" key="1">
    <source>
        <dbReference type="EMBL" id="ACB84392.1"/>
    </source>
</evidence>
<proteinExistence type="predicted"/>
<dbReference type="Proteomes" id="UP000001683">
    <property type="component" value="Chromosome"/>
</dbReference>
<dbReference type="PANTHER" id="PTHR38733:SF1">
    <property type="entry name" value="TYPE IV METHYL-DIRECTED RESTRICTION ENZYME ECOKMCRBC"/>
    <property type="match status" value="1"/>
</dbReference>
<gene>
    <name evidence="1" type="ordered locus">Nther_0806</name>
</gene>
<dbReference type="InterPro" id="IPR019292">
    <property type="entry name" value="McrC"/>
</dbReference>
<dbReference type="RefSeq" id="WP_012447271.1">
    <property type="nucleotide sequence ID" value="NC_010718.1"/>
</dbReference>
<accession>B2A7U4</accession>
<protein>
    <submittedName>
        <fullName evidence="1">McrBC 5-methylcytosine restriction system component-like protein</fullName>
    </submittedName>
</protein>
<dbReference type="HOGENOM" id="CLU_052173_0_0_9"/>
<organism evidence="1 2">
    <name type="scientific">Natranaerobius thermophilus (strain ATCC BAA-1301 / DSM 18059 / JW/NM-WN-LF)</name>
    <dbReference type="NCBI Taxonomy" id="457570"/>
    <lineage>
        <taxon>Bacteria</taxon>
        <taxon>Bacillati</taxon>
        <taxon>Bacillota</taxon>
        <taxon>Clostridia</taxon>
        <taxon>Natranaerobiales</taxon>
        <taxon>Natranaerobiaceae</taxon>
        <taxon>Natranaerobius</taxon>
    </lineage>
</organism>
<sequence length="383" mass="45335">MMDNTLKLKEYDESNKLQLRQDHLDLLLAKFDNQLKVKSAIDRSGYIICSNSYVGVYDLDDFKIVVEPKIDTANVFKMLSYSYDLIFWHDEKAQFANIQELLDYLVLVFCNQVNRLIKKGLHADYVLVNDKLSYAKGRMNVRELVEKPWEKHKIDCYYDNYQVDILENQIIKFTIDLLKRYIQNNWIRRSLLNTNRYFDSVSLRPITVEDIDQVQYTTLNKHYKHIHNFCKMFLELMGINEQIGETLFNQFHLEMNNLYEKYVGKLLKEELPNNYCVILQDKLHLDEYDQISIRPDIVIYNDVKPYLVIDTKYKGSKDITNNDIYQMAAYMSKTKTDGVLLYPAQEVAETEYIINGRSLNIKTIDLQNLDDGAKDLINWIIKV</sequence>
<evidence type="ECO:0000313" key="2">
    <source>
        <dbReference type="Proteomes" id="UP000001683"/>
    </source>
</evidence>